<dbReference type="InterPro" id="IPR003749">
    <property type="entry name" value="ThiS/MoaD-like"/>
</dbReference>
<keyword evidence="2" id="KW-1185">Reference proteome</keyword>
<comment type="caution">
    <text evidence="1">The sequence shown here is derived from an EMBL/GenBank/DDBJ whole genome shotgun (WGS) entry which is preliminary data.</text>
</comment>
<dbReference type="Proteomes" id="UP000196655">
    <property type="component" value="Unassembled WGS sequence"/>
</dbReference>
<dbReference type="InterPro" id="IPR012675">
    <property type="entry name" value="Beta-grasp_dom_sf"/>
</dbReference>
<organism evidence="1 2">
    <name type="scientific">Inquilinus limosus</name>
    <dbReference type="NCBI Taxonomy" id="171674"/>
    <lineage>
        <taxon>Bacteria</taxon>
        <taxon>Pseudomonadati</taxon>
        <taxon>Pseudomonadota</taxon>
        <taxon>Alphaproteobacteria</taxon>
        <taxon>Rhodospirillales</taxon>
        <taxon>Rhodospirillaceae</taxon>
        <taxon>Inquilinus</taxon>
    </lineage>
</organism>
<gene>
    <name evidence="1" type="ORF">BWR60_11130</name>
</gene>
<dbReference type="OrthoDB" id="9156098at2"/>
<dbReference type="InterPro" id="IPR016155">
    <property type="entry name" value="Mopterin_synth/thiamin_S_b"/>
</dbReference>
<dbReference type="Gene3D" id="3.10.20.30">
    <property type="match status" value="1"/>
</dbReference>
<name>A0A211ZPI9_9PROT</name>
<dbReference type="InterPro" id="IPR052045">
    <property type="entry name" value="Sulfur_Carrier/Prot_Modifier"/>
</dbReference>
<dbReference type="EMBL" id="NHON01000016">
    <property type="protein sequence ID" value="OWJ67084.1"/>
    <property type="molecule type" value="Genomic_DNA"/>
</dbReference>
<dbReference type="PANTHER" id="PTHR38031:SF1">
    <property type="entry name" value="SULFUR CARRIER PROTEIN CYSO"/>
    <property type="match status" value="1"/>
</dbReference>
<dbReference type="AlphaFoldDB" id="A0A211ZPI9"/>
<sequence>MAGLETQEAPAVRVRLPTALTILFPGAPPRVELHAATVAEAIDGLNERWPGMGDRIRDTRPAIRRHINIFVDGRKARLDTRLAPGAEVFVLTAISGG</sequence>
<proteinExistence type="predicted"/>
<dbReference type="SUPFAM" id="SSF54285">
    <property type="entry name" value="MoaD/ThiS"/>
    <property type="match status" value="1"/>
</dbReference>
<dbReference type="Pfam" id="PF02597">
    <property type="entry name" value="ThiS"/>
    <property type="match status" value="1"/>
</dbReference>
<dbReference type="RefSeq" id="WP_088151091.1">
    <property type="nucleotide sequence ID" value="NZ_NHON01000016.1"/>
</dbReference>
<protein>
    <submittedName>
        <fullName evidence="1">Molybdopterin synthase sulfur carrier subunit</fullName>
    </submittedName>
</protein>
<accession>A0A211ZPI9</accession>
<dbReference type="STRING" id="1122125.GCA_000423185_02722"/>
<evidence type="ECO:0000313" key="1">
    <source>
        <dbReference type="EMBL" id="OWJ67084.1"/>
    </source>
</evidence>
<dbReference type="PANTHER" id="PTHR38031">
    <property type="entry name" value="SULFUR CARRIER PROTEIN SLR0821-RELATED"/>
    <property type="match status" value="1"/>
</dbReference>
<evidence type="ECO:0000313" key="2">
    <source>
        <dbReference type="Proteomes" id="UP000196655"/>
    </source>
</evidence>
<reference evidence="2" key="1">
    <citation type="submission" date="2017-05" db="EMBL/GenBank/DDBJ databases">
        <authorList>
            <person name="Macchi M."/>
            <person name="Festa S."/>
            <person name="Coppotelli B.M."/>
            <person name="Morelli I.S."/>
        </authorList>
    </citation>
    <scope>NUCLEOTIDE SEQUENCE [LARGE SCALE GENOMIC DNA]</scope>
    <source>
        <strain evidence="2">I</strain>
    </source>
</reference>